<keyword evidence="1" id="KW-0812">Transmembrane</keyword>
<sequence>MKTSIIKNFGIGVVLAVVLYTAAFYFQEFNRANEFNEFLEDASTISELHSTNAVNFREILDFSEVDRESFERLLGQIQSNSQESHQLLQNSNIDFTSKEKQLLEIATSSWLDGVELFQVSITTLIDNPSTLKIEESIAQSIVSLAIGDKAYAEFLFLIKQNASIDGTFLPNFYQIEYIGLEDNSYTFADLLVDQAKSSSGGLFLQKNLAITGTEFTPMPITFTEDGAAVLLDEPTALQVVISNEGNVEIYDVVVLVLVTDEYGETVYEFQTKINSVGPKESKIFLSDTINIEKGVVHEWFVKIEEIEKEEELTDNLLSVFGFIPPEG</sequence>
<protein>
    <submittedName>
        <fullName evidence="2">MedDCM-OCT-S28-C46-cds3</fullName>
    </submittedName>
</protein>
<evidence type="ECO:0000256" key="1">
    <source>
        <dbReference type="SAM" id="Phobius"/>
    </source>
</evidence>
<keyword evidence="1" id="KW-0472">Membrane</keyword>
<keyword evidence="1" id="KW-1133">Transmembrane helix</keyword>
<dbReference type="AlphaFoldDB" id="S5DPV8"/>
<evidence type="ECO:0000313" key="2">
    <source>
        <dbReference type="EMBL" id="AGQ18840.1"/>
    </source>
</evidence>
<feature type="transmembrane region" description="Helical" evidence="1">
    <location>
        <begin position="9"/>
        <end position="26"/>
    </location>
</feature>
<dbReference type="EMBL" id="KC811114">
    <property type="protein sequence ID" value="AGQ18840.1"/>
    <property type="molecule type" value="Genomic_DNA"/>
</dbReference>
<accession>S5DPV8</accession>
<name>S5DPV8_9ACTN</name>
<proteinExistence type="predicted"/>
<reference evidence="2" key="1">
    <citation type="journal article" date="2013" name="Sci. Rep.">
        <title>Metagenomics uncovers a new group of low GC and ultra-small marine Actinobacteria.</title>
        <authorList>
            <person name="Ghai R."/>
            <person name="Mizuno C.M."/>
            <person name="Picazo A."/>
            <person name="Camacho A."/>
            <person name="Rodriguez-Valera F."/>
        </authorList>
    </citation>
    <scope>NUCLEOTIDE SEQUENCE</scope>
</reference>
<organism evidence="2">
    <name type="scientific">Candidatus Actinomarina minuta</name>
    <dbReference type="NCBI Taxonomy" id="1389454"/>
    <lineage>
        <taxon>Bacteria</taxon>
        <taxon>Bacillati</taxon>
        <taxon>Actinomycetota</taxon>
        <taxon>Actinomycetes</taxon>
        <taxon>Candidatus Actinomarinidae</taxon>
        <taxon>Candidatus Actinomarinales</taxon>
        <taxon>Candidatus Actinomarineae</taxon>
        <taxon>Candidatus Actinomarinaceae</taxon>
        <taxon>Candidatus Actinomarina</taxon>
    </lineage>
</organism>